<feature type="domain" description="Helicase HerA central" evidence="1">
    <location>
        <begin position="334"/>
        <end position="407"/>
    </location>
</feature>
<dbReference type="Pfam" id="PF26449">
    <property type="entry name" value="DUF8128"/>
    <property type="match status" value="1"/>
</dbReference>
<dbReference type="EMBL" id="MEWR01000010">
    <property type="protein sequence ID" value="OGC82175.1"/>
    <property type="molecule type" value="Genomic_DNA"/>
</dbReference>
<gene>
    <name evidence="4" type="ORF">A2V81_01600</name>
</gene>
<dbReference type="Pfam" id="PF12696">
    <property type="entry name" value="TraG-D_C"/>
    <property type="match status" value="1"/>
</dbReference>
<dbReference type="CDD" id="cd01127">
    <property type="entry name" value="TrwB_TraG_TraD_VirD4"/>
    <property type="match status" value="1"/>
</dbReference>
<protein>
    <recommendedName>
        <fullName evidence="6">Type IV secretion system coupling protein TraD DNA-binding domain-containing protein</fullName>
    </recommendedName>
</protein>
<dbReference type="InterPro" id="IPR002789">
    <property type="entry name" value="HerA_central"/>
</dbReference>
<dbReference type="InterPro" id="IPR058441">
    <property type="entry name" value="DUF8128"/>
</dbReference>
<name>A0A1F4XKE3_9BACT</name>
<evidence type="ECO:0000313" key="5">
    <source>
        <dbReference type="Proteomes" id="UP000177614"/>
    </source>
</evidence>
<evidence type="ECO:0000313" key="4">
    <source>
        <dbReference type="EMBL" id="OGC82175.1"/>
    </source>
</evidence>
<dbReference type="PANTHER" id="PTHR30121:SF11">
    <property type="entry name" value="AAA+ ATPASE DOMAIN-CONTAINING PROTEIN"/>
    <property type="match status" value="1"/>
</dbReference>
<feature type="domain" description="TraD/TraG TraM recognition site" evidence="2">
    <location>
        <begin position="584"/>
        <end position="644"/>
    </location>
</feature>
<dbReference type="Gene3D" id="3.40.50.300">
    <property type="entry name" value="P-loop containing nucleotide triphosphate hydrolases"/>
    <property type="match status" value="2"/>
</dbReference>
<reference evidence="4 5" key="1">
    <citation type="journal article" date="2016" name="Nat. Commun.">
        <title>Thousands of microbial genomes shed light on interconnected biogeochemical processes in an aquifer system.</title>
        <authorList>
            <person name="Anantharaman K."/>
            <person name="Brown C.T."/>
            <person name="Hug L.A."/>
            <person name="Sharon I."/>
            <person name="Castelle C.J."/>
            <person name="Probst A.J."/>
            <person name="Thomas B.C."/>
            <person name="Singh A."/>
            <person name="Wilkins M.J."/>
            <person name="Karaoz U."/>
            <person name="Brodie E.L."/>
            <person name="Williams K.H."/>
            <person name="Hubbard S.S."/>
            <person name="Banfield J.F."/>
        </authorList>
    </citation>
    <scope>NUCLEOTIDE SEQUENCE [LARGE SCALE GENOMIC DNA]</scope>
</reference>
<comment type="caution">
    <text evidence="4">The sequence shown here is derived from an EMBL/GenBank/DDBJ whole genome shotgun (WGS) entry which is preliminary data.</text>
</comment>
<dbReference type="InterPro" id="IPR027417">
    <property type="entry name" value="P-loop_NTPase"/>
</dbReference>
<evidence type="ECO:0008006" key="6">
    <source>
        <dbReference type="Google" id="ProtNLM"/>
    </source>
</evidence>
<dbReference type="Proteomes" id="UP000177614">
    <property type="component" value="Unassembled WGS sequence"/>
</dbReference>
<organism evidence="4 5">
    <name type="scientific">Candidatus Abawacabacteria bacterium RBG_16_42_10</name>
    <dbReference type="NCBI Taxonomy" id="1817814"/>
    <lineage>
        <taxon>Bacteria</taxon>
        <taxon>Candidatus Abawacaibacteriota</taxon>
    </lineage>
</organism>
<dbReference type="InterPro" id="IPR051162">
    <property type="entry name" value="T4SS_component"/>
</dbReference>
<dbReference type="PANTHER" id="PTHR30121">
    <property type="entry name" value="UNCHARACTERIZED PROTEIN YJGR-RELATED"/>
    <property type="match status" value="1"/>
</dbReference>
<dbReference type="Pfam" id="PF01935">
    <property type="entry name" value="DUF87"/>
    <property type="match status" value="1"/>
</dbReference>
<dbReference type="InterPro" id="IPR032689">
    <property type="entry name" value="TraG-D_C"/>
</dbReference>
<feature type="domain" description="DUF8128" evidence="3">
    <location>
        <begin position="43"/>
        <end position="282"/>
    </location>
</feature>
<evidence type="ECO:0000259" key="2">
    <source>
        <dbReference type="Pfam" id="PF12696"/>
    </source>
</evidence>
<accession>A0A1F4XKE3</accession>
<evidence type="ECO:0000259" key="1">
    <source>
        <dbReference type="Pfam" id="PF01935"/>
    </source>
</evidence>
<proteinExistence type="predicted"/>
<evidence type="ECO:0000259" key="3">
    <source>
        <dbReference type="Pfam" id="PF26449"/>
    </source>
</evidence>
<dbReference type="SUPFAM" id="SSF52540">
    <property type="entry name" value="P-loop containing nucleoside triphosphate hydrolases"/>
    <property type="match status" value="1"/>
</dbReference>
<sequence length="747" mass="85957">MTQTKTLLIRIPQGFIEKGFPLFKTEKLFEELLVTSYKTLKHQKISLEFISYHQNIYFYLHIPTGSLELVEGQLYSVFPECEILHVHDYADERLLQSLKIVGTELKLARSDIYPLKNYLAFEGDSLASVFSVLTRGDKQDQGWVQIVISPLPDSWTFNFIRSWKIRLRGIKSFFRFKNVFKAHNVRKVESEAITSKTQKEHFAINIRLAYLSLDEEKAWQKLKALAGAFSQFNTIDFNSFKSTHSGSGRAFLERYKTRTRSNTFQANTQEIATLYHFPNSDFVSNMFHVIARKAQPPLDLPVQGTVDAKSTCFFGTTNYHNQNNVFGIKRADRRRHAYVIGKSGTGKSKLLELLVHEDIRDGYGVAVLDPHGDLIDNIMRHIPENRMKDVIYFDPADTEFAIAFNPLEQVPPQMRMRVTIGFIEIFKKMFGSNWTPRLEHVLRYTTLALLDSPNTTVLSILKMLTDKNYRQRIVARIEDSVVKNFWVNEFASWSEKFDNDAIMPILNKVGQFLSTALIRNMIGQSENKLNLRKIMDDQKILLVKLSRGLLGDENSNLLGAMLITKIQQAAMSRADIKEEERKDFYLYVDEFQNFATDTFEQILSEARKYRLSVTLAHQFMSQISPALRSTVLGNVGTVVNFRIGADDAGILEREYIPIFKVRDLINLGVQEFYMKMSIDGETKNAFSGRTLTMGYPEKDFTKEIIEHSRKMYAKPKAEVEKDLAAWEKVGSEPVAKPMEEEFAKPLV</sequence>
<dbReference type="STRING" id="1817814.A2V81_01600"/>
<dbReference type="AlphaFoldDB" id="A0A1F4XKE3"/>